<dbReference type="PROSITE" id="PS51085">
    <property type="entry name" value="2FE2S_FER_2"/>
    <property type="match status" value="1"/>
</dbReference>
<name>A0A1I6PHV5_9FLAO</name>
<organism evidence="11 12">
    <name type="scientific">Lutibacter maritimus</name>
    <dbReference type="NCBI Taxonomy" id="593133"/>
    <lineage>
        <taxon>Bacteria</taxon>
        <taxon>Pseudomonadati</taxon>
        <taxon>Bacteroidota</taxon>
        <taxon>Flavobacteriia</taxon>
        <taxon>Flavobacteriales</taxon>
        <taxon>Flavobacteriaceae</taxon>
        <taxon>Lutibacter</taxon>
    </lineage>
</organism>
<dbReference type="SUPFAM" id="SSF54292">
    <property type="entry name" value="2Fe-2S ferredoxin-like"/>
    <property type="match status" value="1"/>
</dbReference>
<dbReference type="Pfam" id="PF00970">
    <property type="entry name" value="FAD_binding_6"/>
    <property type="match status" value="1"/>
</dbReference>
<evidence type="ECO:0000256" key="1">
    <source>
        <dbReference type="ARBA" id="ARBA00001974"/>
    </source>
</evidence>
<evidence type="ECO:0000259" key="10">
    <source>
        <dbReference type="PROSITE" id="PS51384"/>
    </source>
</evidence>
<dbReference type="Proteomes" id="UP000199312">
    <property type="component" value="Unassembled WGS sequence"/>
</dbReference>
<keyword evidence="12" id="KW-1185">Reference proteome</keyword>
<feature type="domain" description="2Fe-2S ferredoxin-type" evidence="9">
    <location>
        <begin position="262"/>
        <end position="352"/>
    </location>
</feature>
<dbReference type="SUPFAM" id="SSF63380">
    <property type="entry name" value="Riboflavin synthase domain-like"/>
    <property type="match status" value="1"/>
</dbReference>
<keyword evidence="7" id="KW-0408">Iron</keyword>
<dbReference type="Pfam" id="PF00175">
    <property type="entry name" value="NAD_binding_1"/>
    <property type="match status" value="1"/>
</dbReference>
<evidence type="ECO:0000256" key="3">
    <source>
        <dbReference type="ARBA" id="ARBA00022714"/>
    </source>
</evidence>
<dbReference type="InterPro" id="IPR001041">
    <property type="entry name" value="2Fe-2S_ferredoxin-type"/>
</dbReference>
<keyword evidence="6" id="KW-0560">Oxidoreductase</keyword>
<dbReference type="Gene3D" id="2.40.30.10">
    <property type="entry name" value="Translation factors"/>
    <property type="match status" value="1"/>
</dbReference>
<dbReference type="InterPro" id="IPR008333">
    <property type="entry name" value="Cbr1-like_FAD-bd_dom"/>
</dbReference>
<keyword evidence="5" id="KW-0274">FAD</keyword>
<proteinExistence type="predicted"/>
<dbReference type="InterPro" id="IPR001433">
    <property type="entry name" value="OxRdtase_FAD/NAD-bd"/>
</dbReference>
<evidence type="ECO:0000256" key="2">
    <source>
        <dbReference type="ARBA" id="ARBA00022630"/>
    </source>
</evidence>
<dbReference type="InterPro" id="IPR001709">
    <property type="entry name" value="Flavoprot_Pyr_Nucl_cyt_Rdtase"/>
</dbReference>
<dbReference type="PROSITE" id="PS51384">
    <property type="entry name" value="FAD_FR"/>
    <property type="match status" value="1"/>
</dbReference>
<keyword evidence="4" id="KW-0479">Metal-binding</keyword>
<dbReference type="InterPro" id="IPR039261">
    <property type="entry name" value="FNR_nucleotide-bd"/>
</dbReference>
<evidence type="ECO:0000256" key="4">
    <source>
        <dbReference type="ARBA" id="ARBA00022723"/>
    </source>
</evidence>
<keyword evidence="3" id="KW-0001">2Fe-2S</keyword>
<dbReference type="Pfam" id="PF00111">
    <property type="entry name" value="Fer2"/>
    <property type="match status" value="1"/>
</dbReference>
<dbReference type="Gene3D" id="3.40.50.80">
    <property type="entry name" value="Nucleotide-binding domain of ferredoxin-NADP reductase (FNR) module"/>
    <property type="match status" value="1"/>
</dbReference>
<dbReference type="GO" id="GO:0051537">
    <property type="term" value="F:2 iron, 2 sulfur cluster binding"/>
    <property type="evidence" value="ECO:0007669"/>
    <property type="project" value="UniProtKB-KW"/>
</dbReference>
<dbReference type="OrthoDB" id="9789468at2"/>
<protein>
    <submittedName>
        <fullName evidence="11">Ring-1,2-phenylacetyl-CoA epoxidase subunit PaaE</fullName>
    </submittedName>
</protein>
<accession>A0A1I6PHV5</accession>
<dbReference type="SUPFAM" id="SSF52343">
    <property type="entry name" value="Ferredoxin reductase-like, C-terminal NADP-linked domain"/>
    <property type="match status" value="1"/>
</dbReference>
<evidence type="ECO:0000256" key="5">
    <source>
        <dbReference type="ARBA" id="ARBA00022827"/>
    </source>
</evidence>
<dbReference type="PROSITE" id="PS00197">
    <property type="entry name" value="2FE2S_FER_1"/>
    <property type="match status" value="1"/>
</dbReference>
<dbReference type="InterPro" id="IPR012675">
    <property type="entry name" value="Beta-grasp_dom_sf"/>
</dbReference>
<evidence type="ECO:0000256" key="8">
    <source>
        <dbReference type="ARBA" id="ARBA00023014"/>
    </source>
</evidence>
<dbReference type="GO" id="GO:0050660">
    <property type="term" value="F:flavin adenine dinucleotide binding"/>
    <property type="evidence" value="ECO:0007669"/>
    <property type="project" value="TreeGrafter"/>
</dbReference>
<dbReference type="InterPro" id="IPR017927">
    <property type="entry name" value="FAD-bd_FR_type"/>
</dbReference>
<keyword evidence="2" id="KW-0285">Flavoprotein</keyword>
<dbReference type="GO" id="GO:0016491">
    <property type="term" value="F:oxidoreductase activity"/>
    <property type="evidence" value="ECO:0007669"/>
    <property type="project" value="UniProtKB-KW"/>
</dbReference>
<comment type="cofactor">
    <cofactor evidence="1">
        <name>FAD</name>
        <dbReference type="ChEBI" id="CHEBI:57692"/>
    </cofactor>
</comment>
<dbReference type="InterPro" id="IPR036010">
    <property type="entry name" value="2Fe-2S_ferredoxin-like_sf"/>
</dbReference>
<dbReference type="PRINTS" id="PR00371">
    <property type="entry name" value="FPNCR"/>
</dbReference>
<dbReference type="InterPro" id="IPR050415">
    <property type="entry name" value="MRET"/>
</dbReference>
<dbReference type="PANTHER" id="PTHR47354">
    <property type="entry name" value="NADH OXIDOREDUCTASE HCR"/>
    <property type="match status" value="1"/>
</dbReference>
<dbReference type="GO" id="GO:0046872">
    <property type="term" value="F:metal ion binding"/>
    <property type="evidence" value="ECO:0007669"/>
    <property type="project" value="UniProtKB-KW"/>
</dbReference>
<dbReference type="InterPro" id="IPR006058">
    <property type="entry name" value="2Fe2S_fd_BS"/>
</dbReference>
<dbReference type="PANTHER" id="PTHR47354:SF8">
    <property type="entry name" value="1,2-PHENYLACETYL-COA EPOXIDASE, SUBUNIT E"/>
    <property type="match status" value="1"/>
</dbReference>
<dbReference type="RefSeq" id="WP_090223458.1">
    <property type="nucleotide sequence ID" value="NZ_FOZP01000002.1"/>
</dbReference>
<evidence type="ECO:0000256" key="6">
    <source>
        <dbReference type="ARBA" id="ARBA00023002"/>
    </source>
</evidence>
<evidence type="ECO:0000313" key="12">
    <source>
        <dbReference type="Proteomes" id="UP000199312"/>
    </source>
</evidence>
<dbReference type="CDD" id="cd00207">
    <property type="entry name" value="fer2"/>
    <property type="match status" value="1"/>
</dbReference>
<dbReference type="STRING" id="593133.SAMN04488006_1049"/>
<dbReference type="AlphaFoldDB" id="A0A1I6PHV5"/>
<gene>
    <name evidence="11" type="ORF">SAMN04488006_1049</name>
</gene>
<dbReference type="InterPro" id="IPR017938">
    <property type="entry name" value="Riboflavin_synthase-like_b-brl"/>
</dbReference>
<evidence type="ECO:0000313" key="11">
    <source>
        <dbReference type="EMBL" id="SFS39766.1"/>
    </source>
</evidence>
<evidence type="ECO:0000256" key="7">
    <source>
        <dbReference type="ARBA" id="ARBA00023004"/>
    </source>
</evidence>
<reference evidence="12" key="1">
    <citation type="submission" date="2016-10" db="EMBL/GenBank/DDBJ databases">
        <authorList>
            <person name="Varghese N."/>
            <person name="Submissions S."/>
        </authorList>
    </citation>
    <scope>NUCLEOTIDE SEQUENCE [LARGE SCALE GENOMIC DNA]</scope>
    <source>
        <strain evidence="12">DSM 24450</strain>
    </source>
</reference>
<sequence length="352" mass="38675">MSKFHTLTIKEIKKETKNAVSILFDIPNDLRSEFQFTAGQYINIKKEIAGLELRRAYSICSSPKSGDLRVAIKAIDNGTFSVFATTILTTGTNLEVSKPEGKFVLETNSTNKKNYLAIAAGSGITPIMAMIKAVLTEESASTFTLIYGNKTTADTIFKSEIDILQKAYPTNFNVQYVYSREKIEGALFGRIDTGNINFVVKNKFKDISFDNAFLCGPEPMINIAKETLIENGINENAIHFELFSLPISIEETSKNEIFDGECEITVLVDDEETTFTMDAKTTILTAALKEGLDAPYSCQGGICSSCLAKVTEGKAAMDKNTILSEAEINDGFILTCQAHPTTSKIIVDYDDV</sequence>
<dbReference type="CDD" id="cd06214">
    <property type="entry name" value="PA_degradation_oxidoreductase_like"/>
    <property type="match status" value="1"/>
</dbReference>
<dbReference type="Gene3D" id="3.10.20.30">
    <property type="match status" value="1"/>
</dbReference>
<feature type="domain" description="FAD-binding FR-type" evidence="10">
    <location>
        <begin position="2"/>
        <end position="106"/>
    </location>
</feature>
<dbReference type="EMBL" id="FOZP01000002">
    <property type="protein sequence ID" value="SFS39766.1"/>
    <property type="molecule type" value="Genomic_DNA"/>
</dbReference>
<evidence type="ECO:0000259" key="9">
    <source>
        <dbReference type="PROSITE" id="PS51085"/>
    </source>
</evidence>
<keyword evidence="8" id="KW-0411">Iron-sulfur</keyword>
<dbReference type="PRINTS" id="PR00406">
    <property type="entry name" value="CYTB5RDTASE"/>
</dbReference>